<protein>
    <recommendedName>
        <fullName evidence="8">Guanine deaminase</fullName>
        <shortName evidence="8">Guanase</shortName>
        <ecNumber evidence="8">3.5.4.3</ecNumber>
    </recommendedName>
    <alternativeName>
        <fullName evidence="8">Guanine aminohydrolase</fullName>
    </alternativeName>
</protein>
<comment type="caution">
    <text evidence="10">The sequence shown here is derived from an EMBL/GenBank/DDBJ whole genome shotgun (WGS) entry which is preliminary data.</text>
</comment>
<comment type="similarity">
    <text evidence="2 8">Belongs to the metallo-dependent hydrolases superfamily. ATZ/TRZ family.</text>
</comment>
<dbReference type="EC" id="3.5.4.3" evidence="8"/>
<dbReference type="EMBL" id="JARKIE010000002">
    <property type="protein sequence ID" value="KAJ7709737.1"/>
    <property type="molecule type" value="Genomic_DNA"/>
</dbReference>
<dbReference type="InterPro" id="IPR011059">
    <property type="entry name" value="Metal-dep_hydrolase_composite"/>
</dbReference>
<keyword evidence="4 8" id="KW-0378">Hydrolase</keyword>
<dbReference type="Gene3D" id="3.20.20.140">
    <property type="entry name" value="Metal-dependent hydrolases"/>
    <property type="match status" value="1"/>
</dbReference>
<feature type="domain" description="Amidohydrolase-related" evidence="9">
    <location>
        <begin position="68"/>
        <end position="457"/>
    </location>
</feature>
<dbReference type="PANTHER" id="PTHR11271:SF6">
    <property type="entry name" value="GUANINE DEAMINASE"/>
    <property type="match status" value="1"/>
</dbReference>
<dbReference type="NCBIfam" id="TIGR02967">
    <property type="entry name" value="guan_deamin"/>
    <property type="match status" value="1"/>
</dbReference>
<sequence>MSPLVYYGSVINPVSLKLFKANRCLLAVGSSGNIDWIVEDVEDWVVQETMAAHGCVDVEVVSLRDGEFLMPGFVDTHTHAPQVPNIGSGQQYELLEWLENITFPMESNFSNVEFAERTYASVVRRVINSGTTTCCYFGTIHLEATKILAEIVNACGQRAFVGNCNIDRNAPDHYISPSAEASMSTTKTLISHIKQLPLNPHSVEPLVQPILTPRFAITCTSPLLASLGELAASDPTLRIQTHISENPSEITFTMSLFPECSSYAGVYDSFGLLRANTVLAHAVHLDEEEIKLVAQKNAGISHCPTSNFNLSSGVAPIGRYLDQKIKVGLGTDVSGGYSPSILSAIQNASIASKVLAMQHRGDSGASAGFANKQLSVASLLYLATLGGAEVCNLETSVGSFSVGKSFDALVVSVRDDSGNPAIWGSGPAPKSLEGMLEQFFFCGDDRNISRVYVQGKLIGGTAHKR</sequence>
<comment type="cofactor">
    <cofactor evidence="8">
        <name>Zn(2+)</name>
        <dbReference type="ChEBI" id="CHEBI:29105"/>
    </cofactor>
    <text evidence="8">Binds 1 zinc ion per subunit.</text>
</comment>
<comment type="catalytic activity">
    <reaction evidence="6 8">
        <text>guanine + H2O + H(+) = xanthine + NH4(+)</text>
        <dbReference type="Rhea" id="RHEA:14665"/>
        <dbReference type="ChEBI" id="CHEBI:15377"/>
        <dbReference type="ChEBI" id="CHEBI:15378"/>
        <dbReference type="ChEBI" id="CHEBI:16235"/>
        <dbReference type="ChEBI" id="CHEBI:17712"/>
        <dbReference type="ChEBI" id="CHEBI:28938"/>
        <dbReference type="EC" id="3.5.4.3"/>
    </reaction>
</comment>
<evidence type="ECO:0000256" key="6">
    <source>
        <dbReference type="ARBA" id="ARBA00051148"/>
    </source>
</evidence>
<name>A0AAD7H1H1_MYCRO</name>
<comment type="pathway">
    <text evidence="1 8">Purine metabolism; guanine degradation; xanthine from guanine: step 1/1.</text>
</comment>
<evidence type="ECO:0000256" key="3">
    <source>
        <dbReference type="ARBA" id="ARBA00022723"/>
    </source>
</evidence>
<evidence type="ECO:0000259" key="9">
    <source>
        <dbReference type="Pfam" id="PF01979"/>
    </source>
</evidence>
<keyword evidence="5 8" id="KW-0862">Zinc</keyword>
<accession>A0AAD7H1H1</accession>
<dbReference type="PANTHER" id="PTHR11271">
    <property type="entry name" value="GUANINE DEAMINASE"/>
    <property type="match status" value="1"/>
</dbReference>
<comment type="function">
    <text evidence="7 8">Catalyzes the hydrolytic deamination of guanine, producing xanthine and ammonia.</text>
</comment>
<dbReference type="AlphaFoldDB" id="A0AAD7H1H1"/>
<dbReference type="SUPFAM" id="SSF51338">
    <property type="entry name" value="Composite domain of metallo-dependent hydrolases"/>
    <property type="match status" value="1"/>
</dbReference>
<dbReference type="Proteomes" id="UP001221757">
    <property type="component" value="Unassembled WGS sequence"/>
</dbReference>
<dbReference type="GO" id="GO:0008892">
    <property type="term" value="F:guanine deaminase activity"/>
    <property type="evidence" value="ECO:0007669"/>
    <property type="project" value="UniProtKB-UniRule"/>
</dbReference>
<keyword evidence="11" id="KW-1185">Reference proteome</keyword>
<dbReference type="InterPro" id="IPR032466">
    <property type="entry name" value="Metal_Hydrolase"/>
</dbReference>
<dbReference type="FunFam" id="3.20.20.140:FF:000022">
    <property type="entry name" value="Guanine deaminase"/>
    <property type="match status" value="1"/>
</dbReference>
<evidence type="ECO:0000256" key="5">
    <source>
        <dbReference type="ARBA" id="ARBA00022833"/>
    </source>
</evidence>
<organism evidence="10 11">
    <name type="scientific">Mycena rosella</name>
    <name type="common">Pink bonnet</name>
    <name type="synonym">Agaricus rosellus</name>
    <dbReference type="NCBI Taxonomy" id="1033263"/>
    <lineage>
        <taxon>Eukaryota</taxon>
        <taxon>Fungi</taxon>
        <taxon>Dikarya</taxon>
        <taxon>Basidiomycota</taxon>
        <taxon>Agaricomycotina</taxon>
        <taxon>Agaricomycetes</taxon>
        <taxon>Agaricomycetidae</taxon>
        <taxon>Agaricales</taxon>
        <taxon>Marasmiineae</taxon>
        <taxon>Mycenaceae</taxon>
        <taxon>Mycena</taxon>
    </lineage>
</organism>
<evidence type="ECO:0000256" key="2">
    <source>
        <dbReference type="ARBA" id="ARBA00006745"/>
    </source>
</evidence>
<evidence type="ECO:0000256" key="1">
    <source>
        <dbReference type="ARBA" id="ARBA00004984"/>
    </source>
</evidence>
<dbReference type="GO" id="GO:0005829">
    <property type="term" value="C:cytosol"/>
    <property type="evidence" value="ECO:0007669"/>
    <property type="project" value="TreeGrafter"/>
</dbReference>
<dbReference type="InterPro" id="IPR051607">
    <property type="entry name" value="Metallo-dep_hydrolases"/>
</dbReference>
<evidence type="ECO:0000256" key="7">
    <source>
        <dbReference type="ARBA" id="ARBA00056079"/>
    </source>
</evidence>
<evidence type="ECO:0000256" key="4">
    <source>
        <dbReference type="ARBA" id="ARBA00022801"/>
    </source>
</evidence>
<dbReference type="GO" id="GO:0008270">
    <property type="term" value="F:zinc ion binding"/>
    <property type="evidence" value="ECO:0007669"/>
    <property type="project" value="UniProtKB-UniRule"/>
</dbReference>
<evidence type="ECO:0000313" key="11">
    <source>
        <dbReference type="Proteomes" id="UP001221757"/>
    </source>
</evidence>
<reference evidence="10" key="1">
    <citation type="submission" date="2023-03" db="EMBL/GenBank/DDBJ databases">
        <title>Massive genome expansion in bonnet fungi (Mycena s.s.) driven by repeated elements and novel gene families across ecological guilds.</title>
        <authorList>
            <consortium name="Lawrence Berkeley National Laboratory"/>
            <person name="Harder C.B."/>
            <person name="Miyauchi S."/>
            <person name="Viragh M."/>
            <person name="Kuo A."/>
            <person name="Thoen E."/>
            <person name="Andreopoulos B."/>
            <person name="Lu D."/>
            <person name="Skrede I."/>
            <person name="Drula E."/>
            <person name="Henrissat B."/>
            <person name="Morin E."/>
            <person name="Kohler A."/>
            <person name="Barry K."/>
            <person name="LaButti K."/>
            <person name="Morin E."/>
            <person name="Salamov A."/>
            <person name="Lipzen A."/>
            <person name="Mereny Z."/>
            <person name="Hegedus B."/>
            <person name="Baldrian P."/>
            <person name="Stursova M."/>
            <person name="Weitz H."/>
            <person name="Taylor A."/>
            <person name="Grigoriev I.V."/>
            <person name="Nagy L.G."/>
            <person name="Martin F."/>
            <person name="Kauserud H."/>
        </authorList>
    </citation>
    <scope>NUCLEOTIDE SEQUENCE</scope>
    <source>
        <strain evidence="10">CBHHK067</strain>
    </source>
</reference>
<dbReference type="SUPFAM" id="SSF51556">
    <property type="entry name" value="Metallo-dependent hydrolases"/>
    <property type="match status" value="1"/>
</dbReference>
<evidence type="ECO:0000256" key="8">
    <source>
        <dbReference type="RuleBase" id="RU366009"/>
    </source>
</evidence>
<keyword evidence="3 8" id="KW-0479">Metal-binding</keyword>
<gene>
    <name evidence="10" type="ORF">B0H17DRAFT_916166</name>
</gene>
<dbReference type="InterPro" id="IPR014311">
    <property type="entry name" value="Guanine_deaminase"/>
</dbReference>
<dbReference type="GO" id="GO:0006147">
    <property type="term" value="P:guanine catabolic process"/>
    <property type="evidence" value="ECO:0007669"/>
    <property type="project" value="UniProtKB-UniRule"/>
</dbReference>
<proteinExistence type="inferred from homology"/>
<evidence type="ECO:0000313" key="10">
    <source>
        <dbReference type="EMBL" id="KAJ7709737.1"/>
    </source>
</evidence>
<dbReference type="Pfam" id="PF01979">
    <property type="entry name" value="Amidohydro_1"/>
    <property type="match status" value="1"/>
</dbReference>
<dbReference type="Gene3D" id="2.30.40.10">
    <property type="entry name" value="Urease, subunit C, domain 1"/>
    <property type="match status" value="1"/>
</dbReference>
<dbReference type="InterPro" id="IPR006680">
    <property type="entry name" value="Amidohydro-rel"/>
</dbReference>